<organism evidence="1 2">
    <name type="scientific">Colletotrichum orchidophilum</name>
    <dbReference type="NCBI Taxonomy" id="1209926"/>
    <lineage>
        <taxon>Eukaryota</taxon>
        <taxon>Fungi</taxon>
        <taxon>Dikarya</taxon>
        <taxon>Ascomycota</taxon>
        <taxon>Pezizomycotina</taxon>
        <taxon>Sordariomycetes</taxon>
        <taxon>Hypocreomycetidae</taxon>
        <taxon>Glomerellales</taxon>
        <taxon>Glomerellaceae</taxon>
        <taxon>Colletotrichum</taxon>
    </lineage>
</organism>
<dbReference type="AlphaFoldDB" id="A0A1G4ATN6"/>
<keyword evidence="2" id="KW-1185">Reference proteome</keyword>
<reference evidence="1 2" key="1">
    <citation type="submission" date="2016-09" db="EMBL/GenBank/DDBJ databases">
        <authorList>
            <person name="Capua I."/>
            <person name="De Benedictis P."/>
            <person name="Joannis T."/>
            <person name="Lombin L.H."/>
            <person name="Cattoli G."/>
        </authorList>
    </citation>
    <scope>NUCLEOTIDE SEQUENCE [LARGE SCALE GENOMIC DNA]</scope>
    <source>
        <strain evidence="1 2">IMI 309357</strain>
    </source>
</reference>
<dbReference type="EMBL" id="MJBS01000145">
    <property type="protein sequence ID" value="OHE92524.1"/>
    <property type="molecule type" value="Genomic_DNA"/>
</dbReference>
<evidence type="ECO:0000313" key="1">
    <source>
        <dbReference type="EMBL" id="OHE92524.1"/>
    </source>
</evidence>
<sequence>MRHDTQERVQPMATMPDQQIASSRAVLGLCVKHHAVPLLRAPPILNLVNRSRRIANVYVMPTDTTKGHDTLRKPTIFDLGQSQDTPLSPSKERCQQTTDLQFVNSKRSELPYLGTPETGAWIIMGHLSGELAPVAGPGWPRAIVLSKLCGGAPAIPTSWVAWMSDTAFRLAAKIKCSILNYS</sequence>
<accession>A0A1G4ATN6</accession>
<proteinExistence type="predicted"/>
<comment type="caution">
    <text evidence="1">The sequence shown here is derived from an EMBL/GenBank/DDBJ whole genome shotgun (WGS) entry which is preliminary data.</text>
</comment>
<protein>
    <submittedName>
        <fullName evidence="1">Uncharacterized protein</fullName>
    </submittedName>
</protein>
<dbReference type="RefSeq" id="XP_022469693.1">
    <property type="nucleotide sequence ID" value="XM_022623794.1"/>
</dbReference>
<dbReference type="GeneID" id="34565304"/>
<name>A0A1G4ATN6_9PEZI</name>
<gene>
    <name evidence="1" type="ORF">CORC01_12173</name>
</gene>
<dbReference type="Proteomes" id="UP000176998">
    <property type="component" value="Unassembled WGS sequence"/>
</dbReference>
<evidence type="ECO:0000313" key="2">
    <source>
        <dbReference type="Proteomes" id="UP000176998"/>
    </source>
</evidence>